<evidence type="ECO:0000256" key="2">
    <source>
        <dbReference type="SAM" id="MobiDB-lite"/>
    </source>
</evidence>
<keyword evidence="4" id="KW-1185">Reference proteome</keyword>
<evidence type="ECO:0000313" key="3">
    <source>
        <dbReference type="EMBL" id="QVL34308.1"/>
    </source>
</evidence>
<dbReference type="AlphaFoldDB" id="A0A8E6BBV7"/>
<dbReference type="GO" id="GO:0008237">
    <property type="term" value="F:metallopeptidase activity"/>
    <property type="evidence" value="ECO:0007669"/>
    <property type="project" value="InterPro"/>
</dbReference>
<gene>
    <name evidence="3" type="ORF">KIH39_10490</name>
</gene>
<proteinExistence type="predicted"/>
<dbReference type="PANTHER" id="PTHR46580:SF4">
    <property type="entry name" value="ATP_GTP-BINDING PROTEIN"/>
    <property type="match status" value="1"/>
</dbReference>
<dbReference type="Proteomes" id="UP000676194">
    <property type="component" value="Chromosome"/>
</dbReference>
<dbReference type="InterPro" id="IPR013517">
    <property type="entry name" value="FG-GAP"/>
</dbReference>
<dbReference type="PANTHER" id="PTHR46580">
    <property type="entry name" value="SENSOR KINASE-RELATED"/>
    <property type="match status" value="1"/>
</dbReference>
<dbReference type="EMBL" id="CP074694">
    <property type="protein sequence ID" value="QVL34308.1"/>
    <property type="molecule type" value="Genomic_DNA"/>
</dbReference>
<dbReference type="Gene3D" id="3.40.390.10">
    <property type="entry name" value="Collagenase (Catalytic Domain)"/>
    <property type="match status" value="1"/>
</dbReference>
<accession>A0A8E6BBV7</accession>
<dbReference type="InterPro" id="IPR028994">
    <property type="entry name" value="Integrin_alpha_N"/>
</dbReference>
<dbReference type="KEGG" id="tsph:KIH39_10490"/>
<reference evidence="3" key="1">
    <citation type="submission" date="2021-05" db="EMBL/GenBank/DDBJ databases">
        <title>Complete genome sequence of the cellulolytic planctomycete Telmatocola sphagniphila SP2T and characterization of the first cellulase from planctomycetes.</title>
        <authorList>
            <person name="Rakitin A.L."/>
            <person name="Beletsky A.V."/>
            <person name="Naumoff D.G."/>
            <person name="Kulichevskaya I.S."/>
            <person name="Mardanov A.V."/>
            <person name="Ravin N.V."/>
            <person name="Dedysh S.N."/>
        </authorList>
    </citation>
    <scope>NUCLEOTIDE SEQUENCE</scope>
    <source>
        <strain evidence="3">SP2T</strain>
    </source>
</reference>
<protein>
    <submittedName>
        <fullName evidence="3">FG-GAP repeat protein</fullName>
    </submittedName>
</protein>
<dbReference type="InterPro" id="IPR024079">
    <property type="entry name" value="MetalloPept_cat_dom_sf"/>
</dbReference>
<keyword evidence="1" id="KW-0732">Signal</keyword>
<name>A0A8E6BBV7_9BACT</name>
<organism evidence="3 4">
    <name type="scientific">Telmatocola sphagniphila</name>
    <dbReference type="NCBI Taxonomy" id="1123043"/>
    <lineage>
        <taxon>Bacteria</taxon>
        <taxon>Pseudomonadati</taxon>
        <taxon>Planctomycetota</taxon>
        <taxon>Planctomycetia</taxon>
        <taxon>Gemmatales</taxon>
        <taxon>Gemmataceae</taxon>
    </lineage>
</organism>
<dbReference type="SUPFAM" id="SSF69318">
    <property type="entry name" value="Integrin alpha N-terminal domain"/>
    <property type="match status" value="1"/>
</dbReference>
<feature type="region of interest" description="Disordered" evidence="2">
    <location>
        <begin position="289"/>
        <end position="314"/>
    </location>
</feature>
<dbReference type="Pfam" id="PF13517">
    <property type="entry name" value="FG-GAP_3"/>
    <property type="match status" value="2"/>
</dbReference>
<evidence type="ECO:0000313" key="4">
    <source>
        <dbReference type="Proteomes" id="UP000676194"/>
    </source>
</evidence>
<sequence>MKRIRSWWRPEGISENRTHKTRNKLHVESLESRELPAINIVFDYRYDTSNFFNTAAKRADLQAAADAIGSKLGDQLSAISPSGTNTWSASFFNPATGDSTQLANLSVLANTLVIFVGARNLNSSELGLGGSGGYSASGTQSWFDTIAARGQANATGPNATDYGPWGGSISFESNPGGGGWYFNNSGVPIQSNQYDFFSVASHELGHILGLGLSQSWSNKVSGGDFVGTAASAVYGGHVPLNSDLAHWAPGVTSDGVQALMDPVISAGVQTHFTLLDQAALEDIGWQITPSSGSGGGTSSNPPTKKMFAVSGGPGSDARVSVYNTDGSLRFVLTVFQNYQGGVRIATGDVNGDGYDDLIVAAGPGAGPHVEVFDGQTGALIRSFYAYAPSFVGGISIAAGDINGDGKADIITGTLGGSDPHVEVFDGATNAVIRSFDAFLPTFTGGINVAAADVNGDGRADVIASVYSNGPPHVVVFDGVTNNLLQSFYAYDQGFLGGVYVAAADVNGDGRADIITGAGSGPAQHVKVFSGSDGSTVASFLAGGLNTSSGVRVAAEDLDGDGKAEVITATGPSGNPIVRVFKGSTITSGNPQLLYSFSSFDNNYTNGIFVS</sequence>
<evidence type="ECO:0000256" key="1">
    <source>
        <dbReference type="ARBA" id="ARBA00022729"/>
    </source>
</evidence>
<dbReference type="SUPFAM" id="SSF55486">
    <property type="entry name" value="Metalloproteases ('zincins'), catalytic domain"/>
    <property type="match status" value="1"/>
</dbReference>
<dbReference type="Gene3D" id="2.130.10.130">
    <property type="entry name" value="Integrin alpha, N-terminal"/>
    <property type="match status" value="2"/>
</dbReference>
<dbReference type="RefSeq" id="WP_213499278.1">
    <property type="nucleotide sequence ID" value="NZ_CP074694.1"/>
</dbReference>